<evidence type="ECO:0000313" key="1">
    <source>
        <dbReference type="EMBL" id="KAJ1184055.1"/>
    </source>
</evidence>
<dbReference type="AlphaFoldDB" id="A0AAV7U5F4"/>
<sequence length="84" mass="9295">MKQDLERCCRAPFPLRCGFRWRKYVAPATNAQKQETRVAQQRSACRTCVSTPTHARRTAVRTSPHAALCARALNGKNGSGAPKP</sequence>
<keyword evidence="2" id="KW-1185">Reference proteome</keyword>
<organism evidence="1 2">
    <name type="scientific">Pleurodeles waltl</name>
    <name type="common">Iberian ribbed newt</name>
    <dbReference type="NCBI Taxonomy" id="8319"/>
    <lineage>
        <taxon>Eukaryota</taxon>
        <taxon>Metazoa</taxon>
        <taxon>Chordata</taxon>
        <taxon>Craniata</taxon>
        <taxon>Vertebrata</taxon>
        <taxon>Euteleostomi</taxon>
        <taxon>Amphibia</taxon>
        <taxon>Batrachia</taxon>
        <taxon>Caudata</taxon>
        <taxon>Salamandroidea</taxon>
        <taxon>Salamandridae</taxon>
        <taxon>Pleurodelinae</taxon>
        <taxon>Pleurodeles</taxon>
    </lineage>
</organism>
<dbReference type="Proteomes" id="UP001066276">
    <property type="component" value="Chromosome 3_1"/>
</dbReference>
<comment type="caution">
    <text evidence="1">The sequence shown here is derived from an EMBL/GenBank/DDBJ whole genome shotgun (WGS) entry which is preliminary data.</text>
</comment>
<name>A0AAV7U5F4_PLEWA</name>
<accession>A0AAV7U5F4</accession>
<proteinExistence type="predicted"/>
<protein>
    <submittedName>
        <fullName evidence="1">Uncharacterized protein</fullName>
    </submittedName>
</protein>
<reference evidence="1" key="1">
    <citation type="journal article" date="2022" name="bioRxiv">
        <title>Sequencing and chromosome-scale assembly of the giantPleurodeles waltlgenome.</title>
        <authorList>
            <person name="Brown T."/>
            <person name="Elewa A."/>
            <person name="Iarovenko S."/>
            <person name="Subramanian E."/>
            <person name="Araus A.J."/>
            <person name="Petzold A."/>
            <person name="Susuki M."/>
            <person name="Suzuki K.-i.T."/>
            <person name="Hayashi T."/>
            <person name="Toyoda A."/>
            <person name="Oliveira C."/>
            <person name="Osipova E."/>
            <person name="Leigh N.D."/>
            <person name="Simon A."/>
            <person name="Yun M.H."/>
        </authorList>
    </citation>
    <scope>NUCLEOTIDE SEQUENCE</scope>
    <source>
        <strain evidence="1">20211129_DDA</strain>
        <tissue evidence="1">Liver</tissue>
    </source>
</reference>
<gene>
    <name evidence="1" type="ORF">NDU88_000865</name>
</gene>
<dbReference type="EMBL" id="JANPWB010000005">
    <property type="protein sequence ID" value="KAJ1184055.1"/>
    <property type="molecule type" value="Genomic_DNA"/>
</dbReference>
<evidence type="ECO:0000313" key="2">
    <source>
        <dbReference type="Proteomes" id="UP001066276"/>
    </source>
</evidence>